<evidence type="ECO:0000256" key="7">
    <source>
        <dbReference type="ARBA" id="ARBA00023326"/>
    </source>
</evidence>
<dbReference type="Proteomes" id="UP000638570">
    <property type="component" value="Unassembled WGS sequence"/>
</dbReference>
<keyword evidence="5" id="KW-0136">Cellulose degradation</keyword>
<evidence type="ECO:0000313" key="8">
    <source>
        <dbReference type="EMBL" id="MBL1379044.1"/>
    </source>
</evidence>
<comment type="caution">
    <text evidence="8">The sequence shown here is derived from an EMBL/GenBank/DDBJ whole genome shotgun (WGS) entry which is preliminary data.</text>
</comment>
<gene>
    <name evidence="8" type="primary">bcsZ</name>
    <name evidence="8" type="ORF">JKV55_17195</name>
</gene>
<name>A0ABS1QVZ7_9GAMM</name>
<sequence>MLLAMPVSAQEPQCVWPAWERYKAAMMTEDGRIIDHSSPRAITTSEGQSYAMFFALVADDRHSFRRLLDWTIDNLAGGNLSRQLPAWLWGRDEEGRWRVLDDNNASDSDLWIAYNLLEAGRLWQEPEYSRLGTELLWRSAAQSLRMLPGLGLALLPGTLGFESAEGWRLNPSYLPPQLLQRFAAQSRIWAELAETSRRLLLEGAPRGLAPDWLRWQPGAGVAEAAELAGGSYDAIRVYLWLGMLDERTRGASELLAHFTPMLEHTAADGWPPERVDRLSGSASGTGPAGFSAALLPMLSRDRRFDAVLQRQLERLRTQPPEADAYYNQSLLLFGLGWYQGRYRFDQEGRLQPAWDSLCEQ</sequence>
<keyword evidence="9" id="KW-1185">Reference proteome</keyword>
<protein>
    <recommendedName>
        <fullName evidence="3">cellulase</fullName>
        <ecNumber evidence="3">3.2.1.4</ecNumber>
    </recommendedName>
</protein>
<dbReference type="SUPFAM" id="SSF48208">
    <property type="entry name" value="Six-hairpin glycosidases"/>
    <property type="match status" value="1"/>
</dbReference>
<dbReference type="EC" id="3.2.1.4" evidence="3"/>
<dbReference type="NCBIfam" id="NF008305">
    <property type="entry name" value="PRK11097.1"/>
    <property type="match status" value="1"/>
</dbReference>
<dbReference type="PRINTS" id="PR00735">
    <property type="entry name" value="GLHYDRLASE8"/>
</dbReference>
<dbReference type="EMBL" id="JAERTZ010000030">
    <property type="protein sequence ID" value="MBL1379044.1"/>
    <property type="molecule type" value="Genomic_DNA"/>
</dbReference>
<evidence type="ECO:0000256" key="5">
    <source>
        <dbReference type="ARBA" id="ARBA00023001"/>
    </source>
</evidence>
<dbReference type="InterPro" id="IPR008928">
    <property type="entry name" value="6-hairpin_glycosidase_sf"/>
</dbReference>
<evidence type="ECO:0000256" key="4">
    <source>
        <dbReference type="ARBA" id="ARBA00022801"/>
    </source>
</evidence>
<evidence type="ECO:0000256" key="6">
    <source>
        <dbReference type="ARBA" id="ARBA00023295"/>
    </source>
</evidence>
<evidence type="ECO:0000256" key="2">
    <source>
        <dbReference type="ARBA" id="ARBA00009209"/>
    </source>
</evidence>
<keyword evidence="7" id="KW-0119">Carbohydrate metabolism</keyword>
<comment type="catalytic activity">
    <reaction evidence="1">
        <text>Endohydrolysis of (1-&gt;4)-beta-D-glucosidic linkages in cellulose, lichenin and cereal beta-D-glucans.</text>
        <dbReference type="EC" id="3.2.1.4"/>
    </reaction>
</comment>
<reference evidence="9" key="1">
    <citation type="submission" date="2021-01" db="EMBL/GenBank/DDBJ databases">
        <title>Genome public.</title>
        <authorList>
            <person name="Liu C."/>
            <person name="Sun Q."/>
        </authorList>
    </citation>
    <scope>NUCLEOTIDE SEQUENCE [LARGE SCALE GENOMIC DNA]</scope>
    <source>
        <strain evidence="9">CGMCC 1.18722</strain>
    </source>
</reference>
<organism evidence="8 9">
    <name type="scientific">Zobellella iuensis</name>
    <dbReference type="NCBI Taxonomy" id="2803811"/>
    <lineage>
        <taxon>Bacteria</taxon>
        <taxon>Pseudomonadati</taxon>
        <taxon>Pseudomonadota</taxon>
        <taxon>Gammaproteobacteria</taxon>
        <taxon>Aeromonadales</taxon>
        <taxon>Aeromonadaceae</taxon>
        <taxon>Zobellella</taxon>
    </lineage>
</organism>
<dbReference type="GO" id="GO:0008810">
    <property type="term" value="F:cellulase activity"/>
    <property type="evidence" value="ECO:0007669"/>
    <property type="project" value="UniProtKB-EC"/>
</dbReference>
<keyword evidence="6 8" id="KW-0326">Glycosidase</keyword>
<accession>A0ABS1QVZ7</accession>
<evidence type="ECO:0000313" key="9">
    <source>
        <dbReference type="Proteomes" id="UP000638570"/>
    </source>
</evidence>
<comment type="similarity">
    <text evidence="2">Belongs to the glycosyl hydrolase 8 (cellulase D) family.</text>
</comment>
<keyword evidence="7" id="KW-0624">Polysaccharide degradation</keyword>
<evidence type="ECO:0000256" key="1">
    <source>
        <dbReference type="ARBA" id="ARBA00000966"/>
    </source>
</evidence>
<dbReference type="Pfam" id="PF01270">
    <property type="entry name" value="Glyco_hydro_8"/>
    <property type="match status" value="1"/>
</dbReference>
<dbReference type="InterPro" id="IPR012341">
    <property type="entry name" value="6hp_glycosidase-like_sf"/>
</dbReference>
<evidence type="ECO:0000256" key="3">
    <source>
        <dbReference type="ARBA" id="ARBA00012601"/>
    </source>
</evidence>
<keyword evidence="4 8" id="KW-0378">Hydrolase</keyword>
<proteinExistence type="inferred from homology"/>
<dbReference type="InterPro" id="IPR002037">
    <property type="entry name" value="Glyco_hydro_8"/>
</dbReference>
<dbReference type="Gene3D" id="1.50.10.10">
    <property type="match status" value="1"/>
</dbReference>